<dbReference type="InterPro" id="IPR023213">
    <property type="entry name" value="CAT-like_dom_sf"/>
</dbReference>
<name>A0AAN9SPZ3_PSOTE</name>
<organism evidence="1 2">
    <name type="scientific">Psophocarpus tetragonolobus</name>
    <name type="common">Winged bean</name>
    <name type="synonym">Dolichos tetragonolobus</name>
    <dbReference type="NCBI Taxonomy" id="3891"/>
    <lineage>
        <taxon>Eukaryota</taxon>
        <taxon>Viridiplantae</taxon>
        <taxon>Streptophyta</taxon>
        <taxon>Embryophyta</taxon>
        <taxon>Tracheophyta</taxon>
        <taxon>Spermatophyta</taxon>
        <taxon>Magnoliopsida</taxon>
        <taxon>eudicotyledons</taxon>
        <taxon>Gunneridae</taxon>
        <taxon>Pentapetalae</taxon>
        <taxon>rosids</taxon>
        <taxon>fabids</taxon>
        <taxon>Fabales</taxon>
        <taxon>Fabaceae</taxon>
        <taxon>Papilionoideae</taxon>
        <taxon>50 kb inversion clade</taxon>
        <taxon>NPAAA clade</taxon>
        <taxon>indigoferoid/millettioid clade</taxon>
        <taxon>Phaseoleae</taxon>
        <taxon>Psophocarpus</taxon>
    </lineage>
</organism>
<dbReference type="EMBL" id="JAYMYS010000004">
    <property type="protein sequence ID" value="KAK7397277.1"/>
    <property type="molecule type" value="Genomic_DNA"/>
</dbReference>
<gene>
    <name evidence="1" type="ORF">VNO78_18444</name>
</gene>
<protein>
    <recommendedName>
        <fullName evidence="3">Benzyl alcohol O-benzoyltransferase</fullName>
    </recommendedName>
</protein>
<evidence type="ECO:0000313" key="2">
    <source>
        <dbReference type="Proteomes" id="UP001386955"/>
    </source>
</evidence>
<dbReference type="Gene3D" id="3.30.559.10">
    <property type="entry name" value="Chloramphenicol acetyltransferase-like domain"/>
    <property type="match status" value="1"/>
</dbReference>
<keyword evidence="2" id="KW-1185">Reference proteome</keyword>
<dbReference type="Proteomes" id="UP001386955">
    <property type="component" value="Unassembled WGS sequence"/>
</dbReference>
<accession>A0AAN9SPZ3</accession>
<dbReference type="AlphaFoldDB" id="A0AAN9SPZ3"/>
<comment type="caution">
    <text evidence="1">The sequence shown here is derived from an EMBL/GenBank/DDBJ whole genome shotgun (WGS) entry which is preliminary data.</text>
</comment>
<evidence type="ECO:0000313" key="1">
    <source>
        <dbReference type="EMBL" id="KAK7397277.1"/>
    </source>
</evidence>
<evidence type="ECO:0008006" key="3">
    <source>
        <dbReference type="Google" id="ProtNLM"/>
    </source>
</evidence>
<reference evidence="1 2" key="1">
    <citation type="submission" date="2024-01" db="EMBL/GenBank/DDBJ databases">
        <title>The genomes of 5 underutilized Papilionoideae crops provide insights into root nodulation and disease resistanc.</title>
        <authorList>
            <person name="Jiang F."/>
        </authorList>
    </citation>
    <scope>NUCLEOTIDE SEQUENCE [LARGE SCALE GENOMIC DNA]</scope>
    <source>
        <strain evidence="1">DUOXIRENSHENG_FW03</strain>
        <tissue evidence="1">Leaves</tissue>
    </source>
</reference>
<sequence>MKREVTEEYMHSVADLMVTKGRCMLNTVRSFVVSDLTRANLRNTDFGWGDALFGGPAISGAGAYPGLYFFTPFKNAKGEEGIIFSIGLPADAMERFAKEMNHMLHNQNQPKQLLLHLILSGLPCNL</sequence>
<proteinExistence type="predicted"/>
<dbReference type="Pfam" id="PF02458">
    <property type="entry name" value="Transferase"/>
    <property type="match status" value="1"/>
</dbReference>